<keyword evidence="4" id="KW-1133">Transmembrane helix</keyword>
<dbReference type="Proteomes" id="UP000037460">
    <property type="component" value="Unassembled WGS sequence"/>
</dbReference>
<keyword evidence="7" id="KW-1185">Reference proteome</keyword>
<evidence type="ECO:0000256" key="3">
    <source>
        <dbReference type="ARBA" id="ARBA00023002"/>
    </source>
</evidence>
<protein>
    <submittedName>
        <fullName evidence="6">Carbonyl reductase</fullName>
    </submittedName>
</protein>
<keyword evidence="4" id="KW-0472">Membrane</keyword>
<evidence type="ECO:0000313" key="6">
    <source>
        <dbReference type="EMBL" id="KOO34888.1"/>
    </source>
</evidence>
<reference evidence="7" key="1">
    <citation type="journal article" date="2015" name="PLoS Genet.">
        <title>Genome Sequence and Transcriptome Analyses of Chrysochromulina tobin: Metabolic Tools for Enhanced Algal Fitness in the Prominent Order Prymnesiales (Haptophyceae).</title>
        <authorList>
            <person name="Hovde B.T."/>
            <person name="Deodato C.R."/>
            <person name="Hunsperger H.M."/>
            <person name="Ryken S.A."/>
            <person name="Yost W."/>
            <person name="Jha R.K."/>
            <person name="Patterson J."/>
            <person name="Monnat R.J. Jr."/>
            <person name="Barlow S.B."/>
            <person name="Starkenburg S.R."/>
            <person name="Cattolico R.A."/>
        </authorList>
    </citation>
    <scope>NUCLEOTIDE SEQUENCE</scope>
    <source>
        <strain evidence="7">CCMP291</strain>
    </source>
</reference>
<keyword evidence="4" id="KW-0812">Transmembrane</keyword>
<feature type="transmembrane region" description="Helical" evidence="4">
    <location>
        <begin position="422"/>
        <end position="442"/>
    </location>
</feature>
<feature type="transmembrane region" description="Helical" evidence="4">
    <location>
        <begin position="394"/>
        <end position="415"/>
    </location>
</feature>
<evidence type="ECO:0000256" key="1">
    <source>
        <dbReference type="ARBA" id="ARBA00006484"/>
    </source>
</evidence>
<dbReference type="PRINTS" id="PR00081">
    <property type="entry name" value="GDHRDH"/>
</dbReference>
<dbReference type="SUPFAM" id="SSF51735">
    <property type="entry name" value="NAD(P)-binding Rossmann-fold domains"/>
    <property type="match status" value="1"/>
</dbReference>
<feature type="domain" description="Sugar phosphate transporter" evidence="5">
    <location>
        <begin position="187"/>
        <end position="465"/>
    </location>
</feature>
<dbReference type="PANTHER" id="PTHR43963">
    <property type="entry name" value="CARBONYL REDUCTASE 1-RELATED"/>
    <property type="match status" value="1"/>
</dbReference>
<name>A0A0M0K915_9EUKA</name>
<evidence type="ECO:0000313" key="7">
    <source>
        <dbReference type="Proteomes" id="UP000037460"/>
    </source>
</evidence>
<feature type="transmembrane region" description="Helical" evidence="4">
    <location>
        <begin position="191"/>
        <end position="215"/>
    </location>
</feature>
<dbReference type="InterPro" id="IPR004853">
    <property type="entry name" value="Sugar_P_trans_dom"/>
</dbReference>
<dbReference type="Gene3D" id="3.40.50.720">
    <property type="entry name" value="NAD(P)-binding Rossmann-like Domain"/>
    <property type="match status" value="2"/>
</dbReference>
<comment type="similarity">
    <text evidence="1">Belongs to the short-chain dehydrogenases/reductases (SDR) family.</text>
</comment>
<feature type="transmembrane region" description="Helical" evidence="4">
    <location>
        <begin position="347"/>
        <end position="370"/>
    </location>
</feature>
<dbReference type="AlphaFoldDB" id="A0A0M0K915"/>
<sequence length="493" mass="52794">MSAKSQRVAVVTGANKGVGFHIAEQIVKSGLFGTVIMACRDAGRGQAAAKQAAFSSPELTLNGVRSLADKFEADVAAGNHQANGWSNSNYAISKLALIAATNVLARQYPGLRVNACCPGYCDTDMSSHKGTRPPALGARNAVLLVATPAAQCPTGAFIQNEKLSECAFLLGGRDDLDGGGERGHLHLPIPIFYSMLNQVAIVIMTSIWCLIAPSVRFPVAELFKQNWGWLIFVSVIYATSIATNNASFESISLTVNTIFKSAMPFPTLVFSYFIEGKTYSLPILFIVAVLVAGTLLTVPYGGHVPETDTPEWIGYCLVIFSMVATALRPVVVSHLMRSATAQGNRKALSAVSMAWFDATIATCVLLPISIVTDMVMQPGVQTTFFQNDFAWRNWAYVGLGCVLAGVYGPVTFYAIKLTSSLGFVMIGNFKQVVLLAGAAIFVDNVTDPMLCVGVTVTVFASLAYSYWSNKEKTEKTAADKAKKDAETKLLSGR</sequence>
<feature type="transmembrane region" description="Helical" evidence="4">
    <location>
        <begin position="312"/>
        <end position="335"/>
    </location>
</feature>
<feature type="transmembrane region" description="Helical" evidence="4">
    <location>
        <begin position="227"/>
        <end position="247"/>
    </location>
</feature>
<dbReference type="Pfam" id="PF03151">
    <property type="entry name" value="TPT"/>
    <property type="match status" value="1"/>
</dbReference>
<evidence type="ECO:0000259" key="5">
    <source>
        <dbReference type="Pfam" id="PF03151"/>
    </source>
</evidence>
<keyword evidence="2" id="KW-0521">NADP</keyword>
<feature type="transmembrane region" description="Helical" evidence="4">
    <location>
        <begin position="281"/>
        <end position="300"/>
    </location>
</feature>
<dbReference type="InterPro" id="IPR037185">
    <property type="entry name" value="EmrE-like"/>
</dbReference>
<dbReference type="EMBL" id="JWZX01001060">
    <property type="protein sequence ID" value="KOO34888.1"/>
    <property type="molecule type" value="Genomic_DNA"/>
</dbReference>
<dbReference type="SUPFAM" id="SSF103481">
    <property type="entry name" value="Multidrug resistance efflux transporter EmrE"/>
    <property type="match status" value="1"/>
</dbReference>
<evidence type="ECO:0000256" key="4">
    <source>
        <dbReference type="SAM" id="Phobius"/>
    </source>
</evidence>
<feature type="transmembrane region" description="Helical" evidence="4">
    <location>
        <begin position="448"/>
        <end position="467"/>
    </location>
</feature>
<dbReference type="InterPro" id="IPR036291">
    <property type="entry name" value="NAD(P)-bd_dom_sf"/>
</dbReference>
<evidence type="ECO:0000256" key="2">
    <source>
        <dbReference type="ARBA" id="ARBA00022857"/>
    </source>
</evidence>
<proteinExistence type="inferred from homology"/>
<comment type="caution">
    <text evidence="6">The sequence shown here is derived from an EMBL/GenBank/DDBJ whole genome shotgun (WGS) entry which is preliminary data.</text>
</comment>
<dbReference type="GO" id="GO:0016491">
    <property type="term" value="F:oxidoreductase activity"/>
    <property type="evidence" value="ECO:0007669"/>
    <property type="project" value="UniProtKB-KW"/>
</dbReference>
<dbReference type="InterPro" id="IPR002347">
    <property type="entry name" value="SDR_fam"/>
</dbReference>
<accession>A0A0M0K915</accession>
<gene>
    <name evidence="6" type="ORF">Ctob_010375</name>
</gene>
<feature type="transmembrane region" description="Helical" evidence="4">
    <location>
        <begin position="253"/>
        <end position="274"/>
    </location>
</feature>
<keyword evidence="3" id="KW-0560">Oxidoreductase</keyword>
<organism evidence="6 7">
    <name type="scientific">Chrysochromulina tobinii</name>
    <dbReference type="NCBI Taxonomy" id="1460289"/>
    <lineage>
        <taxon>Eukaryota</taxon>
        <taxon>Haptista</taxon>
        <taxon>Haptophyta</taxon>
        <taxon>Prymnesiophyceae</taxon>
        <taxon>Prymnesiales</taxon>
        <taxon>Chrysochromulinaceae</taxon>
        <taxon>Chrysochromulina</taxon>
    </lineage>
</organism>
<dbReference type="PANTHER" id="PTHR43963:SF6">
    <property type="entry name" value="CHAIN DEHYDROGENASE FAMILY PROTEIN, PUTATIVE (AFU_ORTHOLOGUE AFUA_3G15350)-RELATED"/>
    <property type="match status" value="1"/>
</dbReference>
<dbReference type="OrthoDB" id="1933717at2759"/>
<dbReference type="Pfam" id="PF00106">
    <property type="entry name" value="adh_short"/>
    <property type="match status" value="1"/>
</dbReference>